<keyword evidence="3" id="KW-1185">Reference proteome</keyword>
<evidence type="ECO:0000256" key="1">
    <source>
        <dbReference type="SAM" id="MobiDB-lite"/>
    </source>
</evidence>
<accession>A0ABP9XKR8</accession>
<evidence type="ECO:0000313" key="3">
    <source>
        <dbReference type="Proteomes" id="UP001476247"/>
    </source>
</evidence>
<feature type="region of interest" description="Disordered" evidence="1">
    <location>
        <begin position="85"/>
        <end position="119"/>
    </location>
</feature>
<comment type="caution">
    <text evidence="2">The sequence shown here is derived from an EMBL/GenBank/DDBJ whole genome shotgun (WGS) entry which is preliminary data.</text>
</comment>
<sequence length="431" mass="49150">MKIEEQDICSQINLISSIQYQQNELSKLASLLQSEKDREKYIKVIEMSKIIQLKLEYLQDEKKKSMPVNKRNLINSFGKTLDKKNSSWSLNQPRPELSDSSRSSSRSSNTCDTTRSNSYCGNSSNDDSAILFQDQSSRYHTYNGHSYRVIDRVTSLQFQSDAKYSIRPSADTILADFCLNQVNSKNRQAKRISFAKEDSDDNDDEEEEEVAITDIHIAVRRDASLFKIEKVPTRDRALTDTPSSTLPIVKNKPIIPPPPLIDHDVMSVALPDEPTVLLTPPSTPQNIFDTAEPTTNDEPLLNTLLLLHIVHVQKVFIEYIHQVVVGKSKLLLKLVIVSLDLRSSENQTRFGFTFWWQNHHTLVQQRDGSQDDAKFALAPDSLVKESLITWIESRNQEIKGVALLPSLIQADEILRDGRKLYIVYDQSLFQL</sequence>
<dbReference type="Proteomes" id="UP001476247">
    <property type="component" value="Unassembled WGS sequence"/>
</dbReference>
<proteinExistence type="predicted"/>
<reference evidence="2 3" key="1">
    <citation type="submission" date="2024-04" db="EMBL/GenBank/DDBJ databases">
        <title>genome sequences of Mucor flavus KT1a and Helicostylum pulchrum KT1b strains isolation_sourced from the surface of a dry-aged beef.</title>
        <authorList>
            <person name="Toyotome T."/>
            <person name="Hosono M."/>
            <person name="Torimaru M."/>
            <person name="Fukuda K."/>
            <person name="Mikami N."/>
        </authorList>
    </citation>
    <scope>NUCLEOTIDE SEQUENCE [LARGE SCALE GENOMIC DNA]</scope>
    <source>
        <strain evidence="2 3">KT1b</strain>
    </source>
</reference>
<dbReference type="EMBL" id="BAABUJ010000004">
    <property type="protein sequence ID" value="GAA5795381.1"/>
    <property type="molecule type" value="Genomic_DNA"/>
</dbReference>
<name>A0ABP9XKR8_9FUNG</name>
<gene>
    <name evidence="2" type="ORF">HPULCUR_000737</name>
</gene>
<evidence type="ECO:0000313" key="2">
    <source>
        <dbReference type="EMBL" id="GAA5795381.1"/>
    </source>
</evidence>
<feature type="compositionally biased region" description="Low complexity" evidence="1">
    <location>
        <begin position="98"/>
        <end position="118"/>
    </location>
</feature>
<protein>
    <submittedName>
        <fullName evidence="2">Uncharacterized protein</fullName>
    </submittedName>
</protein>
<organism evidence="2 3">
    <name type="scientific">Helicostylum pulchrum</name>
    <dbReference type="NCBI Taxonomy" id="562976"/>
    <lineage>
        <taxon>Eukaryota</taxon>
        <taxon>Fungi</taxon>
        <taxon>Fungi incertae sedis</taxon>
        <taxon>Mucoromycota</taxon>
        <taxon>Mucoromycotina</taxon>
        <taxon>Mucoromycetes</taxon>
        <taxon>Mucorales</taxon>
        <taxon>Mucorineae</taxon>
        <taxon>Mucoraceae</taxon>
        <taxon>Helicostylum</taxon>
    </lineage>
</organism>